<dbReference type="Proteomes" id="UP000074561">
    <property type="component" value="Chromosome"/>
</dbReference>
<sequence>MNRLISAAVCFAALQGCTAMNEPLAPPPAESHVESHAANSGAGCAADKQDDNALVGKSEQEATALLSGCVWRIGERDGEQFAGTMDYNEARRTLGIAAGKVTWVRRG</sequence>
<accession>A0A127QCI4</accession>
<reference evidence="3 4" key="1">
    <citation type="submission" date="2015-11" db="EMBL/GenBank/DDBJ databases">
        <title>Exploring the genomic traits of fungus-feeding bacterial genus Collimonas.</title>
        <authorList>
            <person name="Song C."/>
            <person name="Schmidt R."/>
            <person name="de Jager V."/>
            <person name="Krzyzanowska D."/>
            <person name="Jongedijk E."/>
            <person name="Cankar K."/>
            <person name="Beekwilder J."/>
            <person name="van Veen A."/>
            <person name="de Boer W."/>
            <person name="van Veen J.A."/>
            <person name="Garbeva P."/>
        </authorList>
    </citation>
    <scope>NUCLEOTIDE SEQUENCE [LARGE SCALE GENOMIC DNA]</scope>
    <source>
        <strain evidence="3 4">Ter91</strain>
    </source>
</reference>
<keyword evidence="2" id="KW-0732">Signal</keyword>
<dbReference type="AlphaFoldDB" id="A0A127QCI4"/>
<feature type="chain" id="PRO_5007277785" evidence="2">
    <location>
        <begin position="22"/>
        <end position="107"/>
    </location>
</feature>
<gene>
    <name evidence="3" type="ORF">CPter91_5496</name>
</gene>
<proteinExistence type="predicted"/>
<feature type="signal peptide" evidence="2">
    <location>
        <begin position="1"/>
        <end position="21"/>
    </location>
</feature>
<dbReference type="EMBL" id="CP013234">
    <property type="protein sequence ID" value="AMP07779.1"/>
    <property type="molecule type" value="Genomic_DNA"/>
</dbReference>
<dbReference type="OrthoDB" id="8967138at2"/>
<organism evidence="3 4">
    <name type="scientific">Collimonas pratensis</name>
    <dbReference type="NCBI Taxonomy" id="279113"/>
    <lineage>
        <taxon>Bacteria</taxon>
        <taxon>Pseudomonadati</taxon>
        <taxon>Pseudomonadota</taxon>
        <taxon>Betaproteobacteria</taxon>
        <taxon>Burkholderiales</taxon>
        <taxon>Oxalobacteraceae</taxon>
        <taxon>Collimonas</taxon>
    </lineage>
</organism>
<dbReference type="PATRIC" id="fig|279113.9.peg.5453"/>
<feature type="region of interest" description="Disordered" evidence="1">
    <location>
        <begin position="25"/>
        <end position="53"/>
    </location>
</feature>
<dbReference type="KEGG" id="cpra:CPter91_5496"/>
<evidence type="ECO:0000256" key="2">
    <source>
        <dbReference type="SAM" id="SignalP"/>
    </source>
</evidence>
<keyword evidence="3" id="KW-0449">Lipoprotein</keyword>
<evidence type="ECO:0000256" key="1">
    <source>
        <dbReference type="SAM" id="MobiDB-lite"/>
    </source>
</evidence>
<evidence type="ECO:0000313" key="3">
    <source>
        <dbReference type="EMBL" id="AMP07779.1"/>
    </source>
</evidence>
<protein>
    <submittedName>
        <fullName evidence="3">Putative lipoprotein</fullName>
    </submittedName>
</protein>
<evidence type="ECO:0000313" key="4">
    <source>
        <dbReference type="Proteomes" id="UP000074561"/>
    </source>
</evidence>
<name>A0A127QCI4_9BURK</name>
<dbReference type="PROSITE" id="PS51257">
    <property type="entry name" value="PROKAR_LIPOPROTEIN"/>
    <property type="match status" value="1"/>
</dbReference>